<sequence>MSTLVGYHGSYPGTRAQNGMKMGFNGLIAISNYTPQFQVLHLASENEEETLQATMKLVEERSNLTAAELARAVSLSPLLARERLLALEELGLVCRDDTEAGLRFYPNLFLTRT</sequence>
<dbReference type="EMBL" id="DF143590">
    <property type="protein sequence ID" value="GAA53785.1"/>
    <property type="molecule type" value="Genomic_DNA"/>
</dbReference>
<dbReference type="PANTHER" id="PTHR13128">
    <property type="entry name" value="VACUOLAR PROTEIN-SORTING-ASSOCIATED PROTEIN 36"/>
    <property type="match status" value="1"/>
</dbReference>
<comment type="function">
    <text evidence="1">Component of the ESCRT-II complex (endosomal sorting complex required for transport II), which is required for multivesicular body (MVB) formation and sorting of endosomal cargo proteins into MVBs.</text>
</comment>
<comment type="similarity">
    <text evidence="1">Belongs to the VPS36 family.</text>
</comment>
<keyword evidence="1" id="KW-0963">Cytoplasm</keyword>
<dbReference type="AlphaFoldDB" id="G7YLF4"/>
<dbReference type="InterPro" id="IPR036388">
    <property type="entry name" value="WH-like_DNA-bd_sf"/>
</dbReference>
<accession>G7YLF4</accession>
<dbReference type="Gene3D" id="1.10.10.10">
    <property type="entry name" value="Winged helix-like DNA-binding domain superfamily/Winged helix DNA-binding domain"/>
    <property type="match status" value="1"/>
</dbReference>
<dbReference type="GO" id="GO:0043130">
    <property type="term" value="F:ubiquitin binding"/>
    <property type="evidence" value="ECO:0007669"/>
    <property type="project" value="UniProtKB-UniRule"/>
</dbReference>
<gene>
    <name evidence="2" type="ORF">CLF_111140</name>
</gene>
<dbReference type="GO" id="GO:0031902">
    <property type="term" value="C:late endosome membrane"/>
    <property type="evidence" value="ECO:0007669"/>
    <property type="project" value="UniProtKB-UniRule"/>
</dbReference>
<organism evidence="2 3">
    <name type="scientific">Clonorchis sinensis</name>
    <name type="common">Chinese liver fluke</name>
    <dbReference type="NCBI Taxonomy" id="79923"/>
    <lineage>
        <taxon>Eukaryota</taxon>
        <taxon>Metazoa</taxon>
        <taxon>Spiralia</taxon>
        <taxon>Lophotrochozoa</taxon>
        <taxon>Platyhelminthes</taxon>
        <taxon>Trematoda</taxon>
        <taxon>Digenea</taxon>
        <taxon>Opisthorchiida</taxon>
        <taxon>Opisthorchiata</taxon>
        <taxon>Opisthorchiidae</taxon>
        <taxon>Clonorchis</taxon>
    </lineage>
</organism>
<proteinExistence type="inferred from homology"/>
<keyword evidence="1" id="KW-0967">Endosome</keyword>
<evidence type="ECO:0000256" key="1">
    <source>
        <dbReference type="RuleBase" id="RU367095"/>
    </source>
</evidence>
<evidence type="ECO:0000313" key="3">
    <source>
        <dbReference type="Proteomes" id="UP000008909"/>
    </source>
</evidence>
<keyword evidence="3" id="KW-1185">Reference proteome</keyword>
<dbReference type="GO" id="GO:0043328">
    <property type="term" value="P:protein transport to vacuole involved in ubiquitin-dependent protein catabolic process via the multivesicular body sorting pathway"/>
    <property type="evidence" value="ECO:0007669"/>
    <property type="project" value="UniProtKB-UniRule"/>
</dbReference>
<name>G7YLF4_CLOSI</name>
<keyword evidence="1" id="KW-0813">Transport</keyword>
<evidence type="ECO:0000313" key="2">
    <source>
        <dbReference type="EMBL" id="GAA53785.1"/>
    </source>
</evidence>
<dbReference type="GO" id="GO:0032266">
    <property type="term" value="F:phosphatidylinositol-3-phosphate binding"/>
    <property type="evidence" value="ECO:0007669"/>
    <property type="project" value="UniProtKB-UniRule"/>
</dbReference>
<dbReference type="InterPro" id="IPR036390">
    <property type="entry name" value="WH_DNA-bd_sf"/>
</dbReference>
<dbReference type="InterPro" id="IPR040608">
    <property type="entry name" value="Snf8/Vps36"/>
</dbReference>
<dbReference type="SUPFAM" id="SSF46785">
    <property type="entry name" value="Winged helix' DNA-binding domain"/>
    <property type="match status" value="1"/>
</dbReference>
<reference evidence="2" key="1">
    <citation type="journal article" date="2011" name="Genome Biol.">
        <title>The draft genome of the carcinogenic human liver fluke Clonorchis sinensis.</title>
        <authorList>
            <person name="Wang X."/>
            <person name="Chen W."/>
            <person name="Huang Y."/>
            <person name="Sun J."/>
            <person name="Men J."/>
            <person name="Liu H."/>
            <person name="Luo F."/>
            <person name="Guo L."/>
            <person name="Lv X."/>
            <person name="Deng C."/>
            <person name="Zhou C."/>
            <person name="Fan Y."/>
            <person name="Li X."/>
            <person name="Huang L."/>
            <person name="Hu Y."/>
            <person name="Liang C."/>
            <person name="Hu X."/>
            <person name="Xu J."/>
            <person name="Yu X."/>
        </authorList>
    </citation>
    <scope>NUCLEOTIDE SEQUENCE [LARGE SCALE GENOMIC DNA]</scope>
    <source>
        <strain evidence="2">Henan</strain>
    </source>
</reference>
<comment type="subcellular location">
    <subcellularLocation>
        <location evidence="1">Cytoplasm</location>
    </subcellularLocation>
    <subcellularLocation>
        <location evidence="1">Endosome</location>
    </subcellularLocation>
</comment>
<dbReference type="Proteomes" id="UP000008909">
    <property type="component" value="Unassembled WGS sequence"/>
</dbReference>
<keyword evidence="1" id="KW-0653">Protein transport</keyword>
<comment type="subunit">
    <text evidence="1">Component of the endosomal sorting complex required for transport II (ESCRT-II).</text>
</comment>
<reference key="2">
    <citation type="submission" date="2011-10" db="EMBL/GenBank/DDBJ databases">
        <title>The genome and transcriptome sequence of Clonorchis sinensis provide insights into the carcinogenic liver fluke.</title>
        <authorList>
            <person name="Wang X."/>
            <person name="Huang Y."/>
            <person name="Chen W."/>
            <person name="Liu H."/>
            <person name="Guo L."/>
            <person name="Chen Y."/>
            <person name="Luo F."/>
            <person name="Zhou W."/>
            <person name="Sun J."/>
            <person name="Mao Q."/>
            <person name="Liang P."/>
            <person name="Zhou C."/>
            <person name="Tian Y."/>
            <person name="Men J."/>
            <person name="Lv X."/>
            <person name="Huang L."/>
            <person name="Zhou J."/>
            <person name="Hu Y."/>
            <person name="Li R."/>
            <person name="Zhang F."/>
            <person name="Lei H."/>
            <person name="Li X."/>
            <person name="Hu X."/>
            <person name="Liang C."/>
            <person name="Xu J."/>
            <person name="Wu Z."/>
            <person name="Yu X."/>
        </authorList>
    </citation>
    <scope>NUCLEOTIDE SEQUENCE</scope>
    <source>
        <strain>Henan</strain>
    </source>
</reference>
<protein>
    <recommendedName>
        <fullName evidence="1">Vacuolar protein-sorting-associated protein 36</fullName>
    </recommendedName>
    <alternativeName>
        <fullName evidence="1">ESCRT-II complex subunit VPS36</fullName>
    </alternativeName>
</protein>
<dbReference type="InterPro" id="IPR037855">
    <property type="entry name" value="Vps36"/>
</dbReference>
<dbReference type="PANTHER" id="PTHR13128:SF12">
    <property type="entry name" value="VACUOLAR PROTEIN-SORTING-ASSOCIATED PROTEIN 36"/>
    <property type="match status" value="1"/>
</dbReference>
<dbReference type="GO" id="GO:0000814">
    <property type="term" value="C:ESCRT II complex"/>
    <property type="evidence" value="ECO:0007669"/>
    <property type="project" value="UniProtKB-UniRule"/>
</dbReference>
<dbReference type="Pfam" id="PF04157">
    <property type="entry name" value="EAP30"/>
    <property type="match status" value="1"/>
</dbReference>